<organism evidence="4 5">
    <name type="scientific">Salininema proteolyticum</name>
    <dbReference type="NCBI Taxonomy" id="1607685"/>
    <lineage>
        <taxon>Bacteria</taxon>
        <taxon>Bacillati</taxon>
        <taxon>Actinomycetota</taxon>
        <taxon>Actinomycetes</taxon>
        <taxon>Glycomycetales</taxon>
        <taxon>Glycomycetaceae</taxon>
        <taxon>Salininema</taxon>
    </lineage>
</organism>
<gene>
    <name evidence="4" type="ORF">ACFPET_00945</name>
</gene>
<evidence type="ECO:0000313" key="5">
    <source>
        <dbReference type="Proteomes" id="UP001595823"/>
    </source>
</evidence>
<proteinExistence type="predicted"/>
<evidence type="ECO:0000313" key="4">
    <source>
        <dbReference type="EMBL" id="MFC4333765.1"/>
    </source>
</evidence>
<reference evidence="5" key="1">
    <citation type="journal article" date="2019" name="Int. J. Syst. Evol. Microbiol.">
        <title>The Global Catalogue of Microorganisms (GCM) 10K type strain sequencing project: providing services to taxonomists for standard genome sequencing and annotation.</title>
        <authorList>
            <consortium name="The Broad Institute Genomics Platform"/>
            <consortium name="The Broad Institute Genome Sequencing Center for Infectious Disease"/>
            <person name="Wu L."/>
            <person name="Ma J."/>
        </authorList>
    </citation>
    <scope>NUCLEOTIDE SEQUENCE [LARGE SCALE GENOMIC DNA]</scope>
    <source>
        <strain evidence="5">IBRC-M 10908</strain>
    </source>
</reference>
<keyword evidence="1" id="KW-0175">Coiled coil</keyword>
<feature type="region of interest" description="Disordered" evidence="2">
    <location>
        <begin position="1"/>
        <end position="51"/>
    </location>
</feature>
<evidence type="ECO:0000256" key="2">
    <source>
        <dbReference type="SAM" id="MobiDB-lite"/>
    </source>
</evidence>
<feature type="compositionally biased region" description="Gly residues" evidence="2">
    <location>
        <begin position="12"/>
        <end position="27"/>
    </location>
</feature>
<keyword evidence="3" id="KW-0812">Transmembrane</keyword>
<protein>
    <submittedName>
        <fullName evidence="4">Septum formation initiator family protein</fullName>
    </submittedName>
</protein>
<keyword evidence="3" id="KW-0472">Membrane</keyword>
<feature type="transmembrane region" description="Helical" evidence="3">
    <location>
        <begin position="53"/>
        <end position="73"/>
    </location>
</feature>
<dbReference type="InterPro" id="IPR007060">
    <property type="entry name" value="FtsL/DivIC"/>
</dbReference>
<name>A0ABV8TSP6_9ACTN</name>
<keyword evidence="3" id="KW-1133">Transmembrane helix</keyword>
<sequence length="175" mass="19868">MSSRRSTRPGEGRGGSRGNPRGKGGPGRVRATRTRAGAPPDLQRRKKRPPRRISRRAAVLALVLSVLALAYAYPLRTYVEQRIEIDRLEDRNGEQRDRIGDLETEREKWEDDTYVEAQIRERLGLVPPGEELVVVLGGEDGRTRPDPRGDSDPDRQWYDEFLDTVEAADHPEDDE</sequence>
<accession>A0ABV8TSP6</accession>
<evidence type="ECO:0000256" key="1">
    <source>
        <dbReference type="SAM" id="Coils"/>
    </source>
</evidence>
<feature type="coiled-coil region" evidence="1">
    <location>
        <begin position="78"/>
        <end position="112"/>
    </location>
</feature>
<keyword evidence="5" id="KW-1185">Reference proteome</keyword>
<dbReference type="Pfam" id="PF04977">
    <property type="entry name" value="DivIC"/>
    <property type="match status" value="1"/>
</dbReference>
<comment type="caution">
    <text evidence="4">The sequence shown here is derived from an EMBL/GenBank/DDBJ whole genome shotgun (WGS) entry which is preliminary data.</text>
</comment>
<feature type="compositionally biased region" description="Basic and acidic residues" evidence="2">
    <location>
        <begin position="139"/>
        <end position="156"/>
    </location>
</feature>
<feature type="region of interest" description="Disordered" evidence="2">
    <location>
        <begin position="136"/>
        <end position="156"/>
    </location>
</feature>
<evidence type="ECO:0000256" key="3">
    <source>
        <dbReference type="SAM" id="Phobius"/>
    </source>
</evidence>
<dbReference type="EMBL" id="JBHSDK010000001">
    <property type="protein sequence ID" value="MFC4333765.1"/>
    <property type="molecule type" value="Genomic_DNA"/>
</dbReference>
<dbReference type="Proteomes" id="UP001595823">
    <property type="component" value="Unassembled WGS sequence"/>
</dbReference>
<dbReference type="RefSeq" id="WP_380617497.1">
    <property type="nucleotide sequence ID" value="NZ_JBHSDK010000001.1"/>
</dbReference>